<evidence type="ECO:0000256" key="12">
    <source>
        <dbReference type="ARBA" id="ARBA00048800"/>
    </source>
</evidence>
<comment type="catalytic activity">
    <reaction evidence="13">
        <text>9-octadecanoyloxy-octadecanoate + H2O = 9-hydroxy-octadecanoate + octadecanoate + H(+)</text>
        <dbReference type="Rhea" id="RHEA:52096"/>
        <dbReference type="ChEBI" id="CHEBI:15377"/>
        <dbReference type="ChEBI" id="CHEBI:15378"/>
        <dbReference type="ChEBI" id="CHEBI:25629"/>
        <dbReference type="ChEBI" id="CHEBI:136286"/>
        <dbReference type="ChEBI" id="CHEBI:136373"/>
    </reaction>
    <physiologicalReaction direction="left-to-right" evidence="13">
        <dbReference type="Rhea" id="RHEA:52097"/>
    </physiologicalReaction>
</comment>
<comment type="catalytic activity">
    <reaction evidence="16">
        <text>12-(9Z-hexadecenoyloxy)-octadecanoate + H2O = 12-hydroxyoctadecanoate + (9Z)-hexadecenoate + H(+)</text>
        <dbReference type="Rhea" id="RHEA:52072"/>
        <dbReference type="ChEBI" id="CHEBI:15377"/>
        <dbReference type="ChEBI" id="CHEBI:15378"/>
        <dbReference type="ChEBI" id="CHEBI:32372"/>
        <dbReference type="ChEBI" id="CHEBI:84201"/>
        <dbReference type="ChEBI" id="CHEBI:136312"/>
    </reaction>
    <physiologicalReaction direction="left-to-right" evidence="16">
        <dbReference type="Rhea" id="RHEA:52073"/>
    </physiologicalReaction>
</comment>
<comment type="catalytic activity">
    <reaction evidence="7">
        <text>12-hexadecanoyloxy-octadecanoate + H2O = 12-hydroxyoctadecanoate + hexadecanoate + H(+)</text>
        <dbReference type="Rhea" id="RHEA:52056"/>
        <dbReference type="ChEBI" id="CHEBI:7896"/>
        <dbReference type="ChEBI" id="CHEBI:15377"/>
        <dbReference type="ChEBI" id="CHEBI:15378"/>
        <dbReference type="ChEBI" id="CHEBI:83677"/>
        <dbReference type="ChEBI" id="CHEBI:84201"/>
    </reaction>
    <physiologicalReaction direction="left-to-right" evidence="7">
        <dbReference type="Rhea" id="RHEA:52057"/>
    </physiologicalReaction>
</comment>
<dbReference type="GO" id="GO:0016020">
    <property type="term" value="C:membrane"/>
    <property type="evidence" value="ECO:0007669"/>
    <property type="project" value="InterPro"/>
</dbReference>
<dbReference type="PANTHER" id="PTHR10989:SF16">
    <property type="entry name" value="AT02829P-RELATED"/>
    <property type="match status" value="1"/>
</dbReference>
<dbReference type="GO" id="GO:0012505">
    <property type="term" value="C:endomembrane system"/>
    <property type="evidence" value="ECO:0007669"/>
    <property type="project" value="UniProtKB-SubCell"/>
</dbReference>
<evidence type="ECO:0000256" key="2">
    <source>
        <dbReference type="ARBA" id="ARBA00004127"/>
    </source>
</evidence>
<keyword evidence="6 17" id="KW-0472">Membrane</keyword>
<evidence type="ECO:0000256" key="8">
    <source>
        <dbReference type="ARBA" id="ARBA00047427"/>
    </source>
</evidence>
<keyword evidence="5 17" id="KW-1133">Transmembrane helix</keyword>
<sequence length="187" mass="21981">MLQNKYTGLILYVFLTIIYIVWLRGIVDLGRNLEKVILDSVDDKIKSLVKFQPYYFTTWTFVLQIVFLITAILDESAKLLNFAIHIRKRLGRTRAFIFNALFFPCTLLEVTVFWGIWLIDRELIFPKVIDEVFPTWLNHAVHTFIVVPLIVDLLLPKRYSFVPFRNAAIVLTVYTAIYQGLLVLFQY</sequence>
<keyword evidence="19" id="KW-1185">Reference proteome</keyword>
<evidence type="ECO:0000256" key="16">
    <source>
        <dbReference type="ARBA" id="ARBA00049428"/>
    </source>
</evidence>
<comment type="catalytic activity">
    <reaction evidence="12">
        <text>9-(9Z-octadecenoyloxy)-octadecanoate + H2O = 9-hydroxy-octadecanoate + (9Z)-octadecenoate + H(+)</text>
        <dbReference type="Rhea" id="RHEA:52048"/>
        <dbReference type="ChEBI" id="CHEBI:15377"/>
        <dbReference type="ChEBI" id="CHEBI:15378"/>
        <dbReference type="ChEBI" id="CHEBI:30823"/>
        <dbReference type="ChEBI" id="CHEBI:136282"/>
        <dbReference type="ChEBI" id="CHEBI:136286"/>
    </reaction>
    <physiologicalReaction direction="left-to-right" evidence="12">
        <dbReference type="Rhea" id="RHEA:52049"/>
    </physiologicalReaction>
</comment>
<gene>
    <name evidence="18" type="ORF">NQ318_002729</name>
</gene>
<comment type="catalytic activity">
    <reaction evidence="9">
        <text>9-hexadecanoyloxy-octadecanoate + H2O = 9-hydroxy-octadecanoate + hexadecanoate + H(+)</text>
        <dbReference type="Rhea" id="RHEA:52052"/>
        <dbReference type="ChEBI" id="CHEBI:7896"/>
        <dbReference type="ChEBI" id="CHEBI:15377"/>
        <dbReference type="ChEBI" id="CHEBI:15378"/>
        <dbReference type="ChEBI" id="CHEBI:83670"/>
        <dbReference type="ChEBI" id="CHEBI:136286"/>
    </reaction>
    <physiologicalReaction direction="left-to-right" evidence="9">
        <dbReference type="Rhea" id="RHEA:52053"/>
    </physiologicalReaction>
</comment>
<dbReference type="Proteomes" id="UP001162162">
    <property type="component" value="Unassembled WGS sequence"/>
</dbReference>
<feature type="transmembrane region" description="Helical" evidence="17">
    <location>
        <begin position="136"/>
        <end position="155"/>
    </location>
</feature>
<evidence type="ECO:0000313" key="18">
    <source>
        <dbReference type="EMBL" id="KAJ8945888.1"/>
    </source>
</evidence>
<evidence type="ECO:0000256" key="4">
    <source>
        <dbReference type="ARBA" id="ARBA00022692"/>
    </source>
</evidence>
<name>A0AAV8Y4Q3_9CUCU</name>
<evidence type="ECO:0000313" key="19">
    <source>
        <dbReference type="Proteomes" id="UP001162162"/>
    </source>
</evidence>
<protein>
    <recommendedName>
        <fullName evidence="20">Androgen-dependent TFPI-regulating protein</fullName>
    </recommendedName>
</protein>
<comment type="catalytic activity">
    <reaction evidence="8">
        <text>13-octadecanoyloxy-octadecanoate + H2O = 13-hydroxy-octadecanoate + octadecanoate + H(+)</text>
        <dbReference type="Rhea" id="RHEA:52084"/>
        <dbReference type="ChEBI" id="CHEBI:15377"/>
        <dbReference type="ChEBI" id="CHEBI:15378"/>
        <dbReference type="ChEBI" id="CHEBI:25629"/>
        <dbReference type="ChEBI" id="CHEBI:136304"/>
        <dbReference type="ChEBI" id="CHEBI:136335"/>
    </reaction>
    <physiologicalReaction direction="left-to-right" evidence="8">
        <dbReference type="Rhea" id="RHEA:52085"/>
    </physiologicalReaction>
</comment>
<evidence type="ECO:0000256" key="11">
    <source>
        <dbReference type="ARBA" id="ARBA00048701"/>
    </source>
</evidence>
<reference evidence="18" key="1">
    <citation type="journal article" date="2023" name="Insect Mol. Biol.">
        <title>Genome sequencing provides insights into the evolution of gene families encoding plant cell wall-degrading enzymes in longhorned beetles.</title>
        <authorList>
            <person name="Shin N.R."/>
            <person name="Okamura Y."/>
            <person name="Kirsch R."/>
            <person name="Pauchet Y."/>
        </authorList>
    </citation>
    <scope>NUCLEOTIDE SEQUENCE</scope>
    <source>
        <strain evidence="18">AMC_N1</strain>
    </source>
</reference>
<organism evidence="18 19">
    <name type="scientific">Aromia moschata</name>
    <dbReference type="NCBI Taxonomy" id="1265417"/>
    <lineage>
        <taxon>Eukaryota</taxon>
        <taxon>Metazoa</taxon>
        <taxon>Ecdysozoa</taxon>
        <taxon>Arthropoda</taxon>
        <taxon>Hexapoda</taxon>
        <taxon>Insecta</taxon>
        <taxon>Pterygota</taxon>
        <taxon>Neoptera</taxon>
        <taxon>Endopterygota</taxon>
        <taxon>Coleoptera</taxon>
        <taxon>Polyphaga</taxon>
        <taxon>Cucujiformia</taxon>
        <taxon>Chrysomeloidea</taxon>
        <taxon>Cerambycidae</taxon>
        <taxon>Cerambycinae</taxon>
        <taxon>Callichromatini</taxon>
        <taxon>Aromia</taxon>
    </lineage>
</organism>
<dbReference type="Pfam" id="PF04750">
    <property type="entry name" value="Far-17a_AIG1"/>
    <property type="match status" value="1"/>
</dbReference>
<comment type="catalytic activity">
    <reaction evidence="15">
        <text>13-(9Z-hexadecenoyloxy)-octadecanoate + H2O = 13-hydroxy-octadecanoate + (9Z)-hexadecenoate + H(+)</text>
        <dbReference type="Rhea" id="RHEA:52076"/>
        <dbReference type="ChEBI" id="CHEBI:15377"/>
        <dbReference type="ChEBI" id="CHEBI:15378"/>
        <dbReference type="ChEBI" id="CHEBI:32372"/>
        <dbReference type="ChEBI" id="CHEBI:136304"/>
        <dbReference type="ChEBI" id="CHEBI:136315"/>
    </reaction>
    <physiologicalReaction direction="left-to-right" evidence="15">
        <dbReference type="Rhea" id="RHEA:52077"/>
    </physiologicalReaction>
</comment>
<evidence type="ECO:0000256" key="6">
    <source>
        <dbReference type="ARBA" id="ARBA00023136"/>
    </source>
</evidence>
<evidence type="ECO:0000256" key="9">
    <source>
        <dbReference type="ARBA" id="ARBA00047863"/>
    </source>
</evidence>
<evidence type="ECO:0000256" key="14">
    <source>
        <dbReference type="ARBA" id="ARBA00049296"/>
    </source>
</evidence>
<evidence type="ECO:0000256" key="3">
    <source>
        <dbReference type="ARBA" id="ARBA00009300"/>
    </source>
</evidence>
<keyword evidence="4 17" id="KW-0812">Transmembrane</keyword>
<accession>A0AAV8Y4Q3</accession>
<comment type="catalytic activity">
    <reaction evidence="1">
        <text>9-(9Z-hexadecenoyloxy)-octadecanoate + H2O = (9Z)-hexadecenoate + 9-hydroxy-octadecanoate + H(+)</text>
        <dbReference type="Rhea" id="RHEA:52068"/>
        <dbReference type="ChEBI" id="CHEBI:15377"/>
        <dbReference type="ChEBI" id="CHEBI:15378"/>
        <dbReference type="ChEBI" id="CHEBI:32372"/>
        <dbReference type="ChEBI" id="CHEBI:136286"/>
        <dbReference type="ChEBI" id="CHEBI:136309"/>
    </reaction>
    <physiologicalReaction direction="left-to-right" evidence="1">
        <dbReference type="Rhea" id="RHEA:52069"/>
    </physiologicalReaction>
</comment>
<feature type="transmembrane region" description="Helical" evidence="17">
    <location>
        <begin position="95"/>
        <end position="116"/>
    </location>
</feature>
<evidence type="ECO:0000256" key="17">
    <source>
        <dbReference type="SAM" id="Phobius"/>
    </source>
</evidence>
<evidence type="ECO:0000256" key="5">
    <source>
        <dbReference type="ARBA" id="ARBA00022989"/>
    </source>
</evidence>
<evidence type="ECO:0000256" key="1">
    <source>
        <dbReference type="ARBA" id="ARBA00000923"/>
    </source>
</evidence>
<comment type="subcellular location">
    <subcellularLocation>
        <location evidence="2">Endomembrane system</location>
        <topology evidence="2">Multi-pass membrane protein</topology>
    </subcellularLocation>
</comment>
<evidence type="ECO:0008006" key="20">
    <source>
        <dbReference type="Google" id="ProtNLM"/>
    </source>
</evidence>
<feature type="transmembrane region" description="Helical" evidence="17">
    <location>
        <begin position="167"/>
        <end position="185"/>
    </location>
</feature>
<comment type="catalytic activity">
    <reaction evidence="11">
        <text>12-(9Z-octadecenoyloxy)-octadecanoate + H2O = 12-hydroxyoctadecanoate + (9Z)-octadecenoate + H(+)</text>
        <dbReference type="Rhea" id="RHEA:52060"/>
        <dbReference type="ChEBI" id="CHEBI:15377"/>
        <dbReference type="ChEBI" id="CHEBI:15378"/>
        <dbReference type="ChEBI" id="CHEBI:30823"/>
        <dbReference type="ChEBI" id="CHEBI:84201"/>
        <dbReference type="ChEBI" id="CHEBI:136302"/>
    </reaction>
    <physiologicalReaction direction="left-to-right" evidence="11">
        <dbReference type="Rhea" id="RHEA:52061"/>
    </physiologicalReaction>
</comment>
<comment type="catalytic activity">
    <reaction evidence="14">
        <text>13-(9Z-octadecenoyloxy)-octadecanoate + H2O = 13-hydroxy-octadecanoate + (9Z)-octadecenoate + H(+)</text>
        <dbReference type="Rhea" id="RHEA:52064"/>
        <dbReference type="ChEBI" id="CHEBI:15377"/>
        <dbReference type="ChEBI" id="CHEBI:15378"/>
        <dbReference type="ChEBI" id="CHEBI:30823"/>
        <dbReference type="ChEBI" id="CHEBI:136303"/>
        <dbReference type="ChEBI" id="CHEBI:136304"/>
    </reaction>
    <physiologicalReaction direction="left-to-right" evidence="14">
        <dbReference type="Rhea" id="RHEA:52065"/>
    </physiologicalReaction>
</comment>
<evidence type="ECO:0000256" key="13">
    <source>
        <dbReference type="ARBA" id="ARBA00049221"/>
    </source>
</evidence>
<dbReference type="AlphaFoldDB" id="A0AAV8Y4Q3"/>
<dbReference type="InterPro" id="IPR006838">
    <property type="entry name" value="ADTRP_AIG1"/>
</dbReference>
<evidence type="ECO:0000256" key="10">
    <source>
        <dbReference type="ARBA" id="ARBA00048680"/>
    </source>
</evidence>
<proteinExistence type="inferred from homology"/>
<dbReference type="PANTHER" id="PTHR10989">
    <property type="entry name" value="ANDROGEN-INDUCED PROTEIN 1-RELATED"/>
    <property type="match status" value="1"/>
</dbReference>
<feature type="transmembrane region" description="Helical" evidence="17">
    <location>
        <begin position="54"/>
        <end position="74"/>
    </location>
</feature>
<comment type="catalytic activity">
    <reaction evidence="10">
        <text>12-octadecanoyloxy-octadecanoate + H2O = 12-hydroxyoctadecanoate + octadecanoate + H(+)</text>
        <dbReference type="Rhea" id="RHEA:52080"/>
        <dbReference type="ChEBI" id="CHEBI:15377"/>
        <dbReference type="ChEBI" id="CHEBI:15378"/>
        <dbReference type="ChEBI" id="CHEBI:25629"/>
        <dbReference type="ChEBI" id="CHEBI:84201"/>
        <dbReference type="ChEBI" id="CHEBI:136330"/>
    </reaction>
    <physiologicalReaction direction="left-to-right" evidence="10">
        <dbReference type="Rhea" id="RHEA:52081"/>
    </physiologicalReaction>
</comment>
<comment type="similarity">
    <text evidence="3">Belongs to the AIG1 family.</text>
</comment>
<dbReference type="EMBL" id="JAPWTK010000204">
    <property type="protein sequence ID" value="KAJ8945888.1"/>
    <property type="molecule type" value="Genomic_DNA"/>
</dbReference>
<comment type="caution">
    <text evidence="18">The sequence shown here is derived from an EMBL/GenBank/DDBJ whole genome shotgun (WGS) entry which is preliminary data.</text>
</comment>
<evidence type="ECO:0000256" key="15">
    <source>
        <dbReference type="ARBA" id="ARBA00049322"/>
    </source>
</evidence>
<evidence type="ECO:0000256" key="7">
    <source>
        <dbReference type="ARBA" id="ARBA00047368"/>
    </source>
</evidence>
<feature type="transmembrane region" description="Helical" evidence="17">
    <location>
        <begin position="9"/>
        <end position="27"/>
    </location>
</feature>